<dbReference type="KEGG" id="strg:SRT_07060"/>
<dbReference type="Proteomes" id="UP000217758">
    <property type="component" value="Chromosome"/>
</dbReference>
<organism evidence="1 2">
    <name type="scientific">Streptococcus troglodytae</name>
    <dbReference type="NCBI Taxonomy" id="1111760"/>
    <lineage>
        <taxon>Bacteria</taxon>
        <taxon>Bacillati</taxon>
        <taxon>Bacillota</taxon>
        <taxon>Bacilli</taxon>
        <taxon>Lactobacillales</taxon>
        <taxon>Streptococcaceae</taxon>
        <taxon>Streptococcus</taxon>
    </lineage>
</organism>
<evidence type="ECO:0000313" key="2">
    <source>
        <dbReference type="Proteomes" id="UP000217758"/>
    </source>
</evidence>
<keyword evidence="2" id="KW-1185">Reference proteome</keyword>
<dbReference type="EMBL" id="AP014612">
    <property type="protein sequence ID" value="BAQ23967.1"/>
    <property type="molecule type" value="Genomic_DNA"/>
</dbReference>
<dbReference type="AlphaFoldDB" id="A0A1L7LIE7"/>
<dbReference type="InterPro" id="IPR031820">
    <property type="entry name" value="Cas_St_Csn2"/>
</dbReference>
<proteinExistence type="predicted"/>
<name>A0A1L7LIE7_9STRE</name>
<dbReference type="Pfam" id="PF16813">
    <property type="entry name" value="Cas_St_Csn2"/>
    <property type="match status" value="1"/>
</dbReference>
<reference evidence="1 2" key="1">
    <citation type="journal article" date="2016" name="Microbiol. Immunol.">
        <title>Complete genome sequence of Streptococcus troglodytae TKU31 isolated from the oral cavity of a chimpanzee (Pan troglodytes).</title>
        <authorList>
            <person name="Okamoto M."/>
            <person name="Naito M."/>
            <person name="Miyanohara M."/>
            <person name="Imai S."/>
            <person name="Nomura Y."/>
            <person name="Saito W."/>
            <person name="Momoi Y."/>
            <person name="Takada K."/>
            <person name="Miyabe-Nishiwaki T."/>
            <person name="Tomonaga M."/>
            <person name="Hanada N."/>
        </authorList>
    </citation>
    <scope>NUCLEOTIDE SEQUENCE [LARGE SCALE GENOMIC DNA]</scope>
    <source>
        <strain evidence="2">TKU 31</strain>
    </source>
</reference>
<accession>A0A1L7LIE7</accession>
<sequence length="249" mass="29601">MRQKLNDINIMADIDDMNDRLSSISSKINDKLALSIQDINYHTESIDFNAEQLLLKNFIPFFEFQHQNISFEFVDNEGKILFFLEMLEETLTTTTRKILLVLKNMDDYLTYPSFILACRKLEKLCTKFPYFQVIIFPSNEGYLYARQNNIEYINIISDYVAHYYQFDFLFNRFIEQYPTNQVPTKANFLSSIQKISSYLFSKEIEYVSLSNKDLVTIKILNNLYQYNKKINYPILDSSPLEIKFLRDND</sequence>
<gene>
    <name evidence="1" type="ORF">SRT_07060</name>
</gene>
<protein>
    <submittedName>
        <fullName evidence="1">Uncharacterized protein</fullName>
    </submittedName>
</protein>
<evidence type="ECO:0000313" key="1">
    <source>
        <dbReference type="EMBL" id="BAQ23967.1"/>
    </source>
</evidence>